<dbReference type="Proteomes" id="UP000274515">
    <property type="component" value="Unassembled WGS sequence"/>
</dbReference>
<feature type="transmembrane region" description="Helical" evidence="2">
    <location>
        <begin position="412"/>
        <end position="440"/>
    </location>
</feature>
<evidence type="ECO:0000256" key="2">
    <source>
        <dbReference type="SAM" id="Phobius"/>
    </source>
</evidence>
<feature type="transmembrane region" description="Helical" evidence="2">
    <location>
        <begin position="30"/>
        <end position="52"/>
    </location>
</feature>
<dbReference type="PANTHER" id="PTHR34219">
    <property type="entry name" value="IRON-REGULATED INNER MEMBRANE PROTEIN-RELATED"/>
    <property type="match status" value="1"/>
</dbReference>
<gene>
    <name evidence="3" type="ORF">EIL87_18580</name>
</gene>
<feature type="region of interest" description="Disordered" evidence="1">
    <location>
        <begin position="256"/>
        <end position="278"/>
    </location>
</feature>
<organism evidence="3 4">
    <name type="scientific">Saccharopolyspora rhizosphaerae</name>
    <dbReference type="NCBI Taxonomy" id="2492662"/>
    <lineage>
        <taxon>Bacteria</taxon>
        <taxon>Bacillati</taxon>
        <taxon>Actinomycetota</taxon>
        <taxon>Actinomycetes</taxon>
        <taxon>Pseudonocardiales</taxon>
        <taxon>Pseudonocardiaceae</taxon>
        <taxon>Saccharopolyspora</taxon>
    </lineage>
</organism>
<evidence type="ECO:0000256" key="1">
    <source>
        <dbReference type="SAM" id="MobiDB-lite"/>
    </source>
</evidence>
<reference evidence="3 4" key="1">
    <citation type="submission" date="2018-11" db="EMBL/GenBank/DDBJ databases">
        <title>Saccharopolyspora rhizosphaerae sp. nov., an actinomycete isolated from rhizosphere soil in Thailand.</title>
        <authorList>
            <person name="Intra B."/>
            <person name="Euanorasetr J."/>
            <person name="Take A."/>
            <person name="Inahashi Y."/>
            <person name="Mori M."/>
            <person name="Panbangred W."/>
            <person name="Matsumoto A."/>
        </authorList>
    </citation>
    <scope>NUCLEOTIDE SEQUENCE [LARGE SCALE GENOMIC DNA]</scope>
    <source>
        <strain evidence="3 4">H219</strain>
    </source>
</reference>
<dbReference type="InterPro" id="IPR005625">
    <property type="entry name" value="PepSY-ass_TM"/>
</dbReference>
<evidence type="ECO:0000313" key="3">
    <source>
        <dbReference type="EMBL" id="RRO14747.1"/>
    </source>
</evidence>
<name>A0A3R8P226_9PSEU</name>
<keyword evidence="2" id="KW-0812">Transmembrane</keyword>
<dbReference type="EMBL" id="RSAA01000017">
    <property type="protein sequence ID" value="RRO14747.1"/>
    <property type="molecule type" value="Genomic_DNA"/>
</dbReference>
<protein>
    <submittedName>
        <fullName evidence="3">PepSY domain-containing protein</fullName>
    </submittedName>
</protein>
<accession>A0A3R8P226</accession>
<feature type="transmembrane region" description="Helical" evidence="2">
    <location>
        <begin position="214"/>
        <end position="236"/>
    </location>
</feature>
<sequence length="452" mass="48753">MSTGETTTGEQRRTTSSGAALRPLVLRLHFYAGLLIAPFLVVAATTGLLYVFTPQLEQLVHSRELHVPASPRTVSVHDQLEVAQAALPGASLMSIRTAPTPTDTTQVIFAAPDLEESFRRTVFVDPHTAEVRGVLETYGDSQALPVRAWVDNLHRGLHLGEPGRLYSELAASWLWVVALGGLLLWFRRRRASRTGLVLPDTGARGRKRLLSWHGVLGTWTAVGLLFLSATGLTWSVHAGANVTAVREAFSWETPTVSATSAHQGHHGHGGHAAHTGTDVGPDRVLRVAEAQGVTGPVELSPPTSGGAYVVQQVQRHWPTQQDAVAVDATTGQVVETVRFADWPLMAKLARWGVDAHMGLLFGLVNQLVLAALVVALLTVIVLGYRMWWHRRPAGTFGAPSARGAWRQVPLRVLLPLGAVTLLVAIFLPLLGISLLGFLVLDTALGRWRAARG</sequence>
<dbReference type="AlphaFoldDB" id="A0A3R8P226"/>
<dbReference type="OrthoDB" id="9791166at2"/>
<comment type="caution">
    <text evidence="3">The sequence shown here is derived from an EMBL/GenBank/DDBJ whole genome shotgun (WGS) entry which is preliminary data.</text>
</comment>
<keyword evidence="2" id="KW-0472">Membrane</keyword>
<dbReference type="Pfam" id="PF03929">
    <property type="entry name" value="PepSY_TM"/>
    <property type="match status" value="1"/>
</dbReference>
<proteinExistence type="predicted"/>
<keyword evidence="4" id="KW-1185">Reference proteome</keyword>
<dbReference type="PANTHER" id="PTHR34219:SF1">
    <property type="entry name" value="PEPSY DOMAIN-CONTAINING PROTEIN"/>
    <property type="match status" value="1"/>
</dbReference>
<feature type="transmembrane region" description="Helical" evidence="2">
    <location>
        <begin position="359"/>
        <end position="384"/>
    </location>
</feature>
<evidence type="ECO:0000313" key="4">
    <source>
        <dbReference type="Proteomes" id="UP000274515"/>
    </source>
</evidence>
<feature type="transmembrane region" description="Helical" evidence="2">
    <location>
        <begin position="165"/>
        <end position="186"/>
    </location>
</feature>
<keyword evidence="2" id="KW-1133">Transmembrane helix</keyword>
<dbReference type="RefSeq" id="WP_125091831.1">
    <property type="nucleotide sequence ID" value="NZ_RSAA01000017.1"/>
</dbReference>